<dbReference type="EMBL" id="LR796389">
    <property type="protein sequence ID" value="CAB4141389.1"/>
    <property type="molecule type" value="Genomic_DNA"/>
</dbReference>
<accession>A0A6J5NFY5</accession>
<dbReference type="EMBL" id="LR796665">
    <property type="protein sequence ID" value="CAB4157612.1"/>
    <property type="molecule type" value="Genomic_DNA"/>
</dbReference>
<evidence type="ECO:0000313" key="3">
    <source>
        <dbReference type="EMBL" id="CAB4157612.1"/>
    </source>
</evidence>
<evidence type="ECO:0000313" key="2">
    <source>
        <dbReference type="EMBL" id="CAB4141389.1"/>
    </source>
</evidence>
<dbReference type="InterPro" id="IPR057696">
    <property type="entry name" value="DUF7936"/>
</dbReference>
<feature type="domain" description="DUF7936" evidence="1">
    <location>
        <begin position="2"/>
        <end position="104"/>
    </location>
</feature>
<proteinExistence type="predicted"/>
<evidence type="ECO:0000259" key="1">
    <source>
        <dbReference type="Pfam" id="PF25590"/>
    </source>
</evidence>
<reference evidence="3" key="1">
    <citation type="submission" date="2020-04" db="EMBL/GenBank/DDBJ databases">
        <authorList>
            <person name="Chiriac C."/>
            <person name="Salcher M."/>
            <person name="Ghai R."/>
            <person name="Kavagutti S V."/>
        </authorList>
    </citation>
    <scope>NUCLEOTIDE SEQUENCE</scope>
</reference>
<sequence length="106" mass="11658">MSTTFNWTVDAMDCYVQSQGNTDVVYTVHWRCTGIDGDASVSVYGTCAIPYAGGSFTPYESLTQEEVLSWIWEDGVDKDEVEANVGNQINAILNPTTVTPPLPWSE</sequence>
<gene>
    <name evidence="2" type="ORF">UFOVP414_42</name>
    <name evidence="3" type="ORF">UFOVP687_14</name>
</gene>
<organism evidence="3">
    <name type="scientific">uncultured Caudovirales phage</name>
    <dbReference type="NCBI Taxonomy" id="2100421"/>
    <lineage>
        <taxon>Viruses</taxon>
        <taxon>Duplodnaviria</taxon>
        <taxon>Heunggongvirae</taxon>
        <taxon>Uroviricota</taxon>
        <taxon>Caudoviricetes</taxon>
        <taxon>Peduoviridae</taxon>
        <taxon>Maltschvirus</taxon>
        <taxon>Maltschvirus maltsch</taxon>
    </lineage>
</organism>
<protein>
    <recommendedName>
        <fullName evidence="1">DUF7936 domain-containing protein</fullName>
    </recommendedName>
</protein>
<name>A0A6J5NFY5_9CAUD</name>
<dbReference type="Pfam" id="PF25590">
    <property type="entry name" value="DUF7936"/>
    <property type="match status" value="1"/>
</dbReference>